<dbReference type="InterPro" id="IPR013901">
    <property type="entry name" value="Anthrone_oxy"/>
</dbReference>
<name>A0A1G9NYX0_9PSEU</name>
<accession>A0A1G9NYX0</accession>
<keyword evidence="1" id="KW-1133">Transmembrane helix</keyword>
<reference evidence="3" key="1">
    <citation type="submission" date="2016-10" db="EMBL/GenBank/DDBJ databases">
        <authorList>
            <person name="Varghese N."/>
            <person name="Submissions S."/>
        </authorList>
    </citation>
    <scope>NUCLEOTIDE SEQUENCE [LARGE SCALE GENOMIC DNA]</scope>
    <source>
        <strain evidence="3">DSM 44796</strain>
    </source>
</reference>
<feature type="transmembrane region" description="Helical" evidence="1">
    <location>
        <begin position="56"/>
        <end position="73"/>
    </location>
</feature>
<dbReference type="EMBL" id="FNET01000014">
    <property type="protein sequence ID" value="SDL91812.1"/>
    <property type="molecule type" value="Genomic_DNA"/>
</dbReference>
<sequence length="139" mass="15067">MSAVGTITLIAATASGLMAGLFFAFSVAVMPGLADLPASAAREAMRRINVRIQNPLFLLVFLGNAVLCGIEVFQGRIAGGLLYVVGCVVLTMFVNVPMNNRLEQTDDAYWPQYLRTWTIWNHVRAVACLASMVTLLLGF</sequence>
<organism evidence="2 3">
    <name type="scientific">Lentzea albidocapillata subsp. violacea</name>
    <dbReference type="NCBI Taxonomy" id="128104"/>
    <lineage>
        <taxon>Bacteria</taxon>
        <taxon>Bacillati</taxon>
        <taxon>Actinomycetota</taxon>
        <taxon>Actinomycetes</taxon>
        <taxon>Pseudonocardiales</taxon>
        <taxon>Pseudonocardiaceae</taxon>
        <taxon>Lentzea</taxon>
    </lineage>
</organism>
<evidence type="ECO:0000256" key="1">
    <source>
        <dbReference type="SAM" id="Phobius"/>
    </source>
</evidence>
<evidence type="ECO:0000313" key="2">
    <source>
        <dbReference type="EMBL" id="SDL91812.1"/>
    </source>
</evidence>
<gene>
    <name evidence="2" type="ORF">SAMN04488074_114188</name>
</gene>
<keyword evidence="1" id="KW-0472">Membrane</keyword>
<keyword evidence="1" id="KW-0812">Transmembrane</keyword>
<dbReference type="Pfam" id="PF08592">
    <property type="entry name" value="Anthrone_oxy"/>
    <property type="match status" value="1"/>
</dbReference>
<evidence type="ECO:0000313" key="3">
    <source>
        <dbReference type="Proteomes" id="UP000199682"/>
    </source>
</evidence>
<proteinExistence type="predicted"/>
<feature type="transmembrane region" description="Helical" evidence="1">
    <location>
        <begin position="118"/>
        <end position="138"/>
    </location>
</feature>
<dbReference type="Proteomes" id="UP000199682">
    <property type="component" value="Unassembled WGS sequence"/>
</dbReference>
<dbReference type="AlphaFoldDB" id="A0A1G9NYX0"/>
<feature type="transmembrane region" description="Helical" evidence="1">
    <location>
        <begin position="80"/>
        <end position="98"/>
    </location>
</feature>
<protein>
    <submittedName>
        <fullName evidence="2">Uncharacterized membrane protein</fullName>
    </submittedName>
</protein>